<protein>
    <submittedName>
        <fullName evidence="14">Magnesium transporter</fullName>
    </submittedName>
</protein>
<evidence type="ECO:0000256" key="13">
    <source>
        <dbReference type="SAM" id="Phobius"/>
    </source>
</evidence>
<evidence type="ECO:0000256" key="2">
    <source>
        <dbReference type="ARBA" id="ARBA00009765"/>
    </source>
</evidence>
<feature type="region of interest" description="Disordered" evidence="12">
    <location>
        <begin position="41"/>
        <end position="74"/>
    </location>
</feature>
<accession>A0A2S5GPZ1</accession>
<dbReference type="RefSeq" id="WP_104144271.1">
    <property type="nucleotide sequence ID" value="NZ_PREU01000007.1"/>
</dbReference>
<gene>
    <name evidence="14" type="ORF">C4E15_16455</name>
</gene>
<feature type="transmembrane region" description="Helical" evidence="13">
    <location>
        <begin position="336"/>
        <end position="356"/>
    </location>
</feature>
<feature type="compositionally biased region" description="Gly residues" evidence="12">
    <location>
        <begin position="53"/>
        <end position="66"/>
    </location>
</feature>
<keyword evidence="8" id="KW-0406">Ion transport</keyword>
<evidence type="ECO:0000256" key="12">
    <source>
        <dbReference type="SAM" id="MobiDB-lite"/>
    </source>
</evidence>
<evidence type="ECO:0000256" key="1">
    <source>
        <dbReference type="ARBA" id="ARBA00004651"/>
    </source>
</evidence>
<sequence>MSAEVNFADVHKGEVVASIAYVNGRRDREVPIDEVGQHIGRYSSQNSDQLGGPSDGKSGGQSGGLSPGQPPGMLWIGLRNPTPELLARVTGELGACGKNQEEMLEPHRRPKIIDYGNMVLIVTITVEVEAERPVFGETQLLIGDGFLVTVRRGATAAHSPLRERLEASPDLLKRGSDYVASEVLDWLVDRYVAAAGKIESVVEGAEQKLLIRGAKDSDIRRLYRQRRDLLRIHTVVSPMAEICRRLARVEMSAVDEHARPYFGEVADRVLRVDELFNALRESLAFAFEASLMIGQAAQNDTTRKLASWAAILAVPTAIAGIYGMNFEFMPELKSPLGYPITLGVIASICSVLYWRFRKSGWL</sequence>
<comment type="catalytic activity">
    <reaction evidence="10">
        <text>Mg(2+)(in) = Mg(2+)(out)</text>
        <dbReference type="Rhea" id="RHEA:29827"/>
        <dbReference type="ChEBI" id="CHEBI:18420"/>
    </reaction>
</comment>
<dbReference type="AlphaFoldDB" id="A0A2S5GPZ1"/>
<dbReference type="EMBL" id="PREU01000007">
    <property type="protein sequence ID" value="PPA74955.1"/>
    <property type="molecule type" value="Genomic_DNA"/>
</dbReference>
<dbReference type="GO" id="GO:0050897">
    <property type="term" value="F:cobalt ion binding"/>
    <property type="evidence" value="ECO:0007669"/>
    <property type="project" value="TreeGrafter"/>
</dbReference>
<dbReference type="SUPFAM" id="SSF144083">
    <property type="entry name" value="Magnesium transport protein CorA, transmembrane region"/>
    <property type="match status" value="1"/>
</dbReference>
<dbReference type="GO" id="GO:0015087">
    <property type="term" value="F:cobalt ion transmembrane transporter activity"/>
    <property type="evidence" value="ECO:0007669"/>
    <property type="project" value="TreeGrafter"/>
</dbReference>
<comment type="similarity">
    <text evidence="2">Belongs to the CorA metal ion transporter (MIT) (TC 1.A.35) family.</text>
</comment>
<keyword evidence="7 13" id="KW-1133">Transmembrane helix</keyword>
<evidence type="ECO:0000256" key="8">
    <source>
        <dbReference type="ARBA" id="ARBA00023065"/>
    </source>
</evidence>
<dbReference type="PANTHER" id="PTHR46494:SF1">
    <property type="entry name" value="CORA FAMILY METAL ION TRANSPORTER (EUROFUNG)"/>
    <property type="match status" value="1"/>
</dbReference>
<dbReference type="GO" id="GO:0005886">
    <property type="term" value="C:plasma membrane"/>
    <property type="evidence" value="ECO:0007669"/>
    <property type="project" value="UniProtKB-SubCell"/>
</dbReference>
<comment type="function">
    <text evidence="11">Mediates influx of magnesium ions. Alternates between open and closed states. Activated by low cytoplasmic Mg(2+) levels. Inactive when cytoplasmic Mg(2+) levels are high.</text>
</comment>
<comment type="caution">
    <text evidence="14">The sequence shown here is derived from an EMBL/GenBank/DDBJ whole genome shotgun (WGS) entry which is preliminary data.</text>
</comment>
<keyword evidence="9 13" id="KW-0472">Membrane</keyword>
<evidence type="ECO:0000256" key="5">
    <source>
        <dbReference type="ARBA" id="ARBA00022692"/>
    </source>
</evidence>
<keyword evidence="4" id="KW-1003">Cell membrane</keyword>
<dbReference type="Pfam" id="PF01544">
    <property type="entry name" value="CorA"/>
    <property type="match status" value="1"/>
</dbReference>
<reference evidence="14 15" key="1">
    <citation type="submission" date="2018-02" db="EMBL/GenBank/DDBJ databases">
        <title>Draft Genome of Achromobacter spanius stain 6.</title>
        <authorList>
            <person name="Gunasekera T.S."/>
            <person name="Radwan O."/>
            <person name="Ruiz O.N."/>
        </authorList>
    </citation>
    <scope>NUCLEOTIDE SEQUENCE [LARGE SCALE GENOMIC DNA]</scope>
    <source>
        <strain evidence="14 15">6</strain>
    </source>
</reference>
<dbReference type="InterPro" id="IPR045861">
    <property type="entry name" value="CorA_cytoplasmic_dom"/>
</dbReference>
<evidence type="ECO:0000256" key="6">
    <source>
        <dbReference type="ARBA" id="ARBA00022842"/>
    </source>
</evidence>
<evidence type="ECO:0000256" key="7">
    <source>
        <dbReference type="ARBA" id="ARBA00022989"/>
    </source>
</evidence>
<organism evidence="14 15">
    <name type="scientific">Achromobacter spanius</name>
    <dbReference type="NCBI Taxonomy" id="217203"/>
    <lineage>
        <taxon>Bacteria</taxon>
        <taxon>Pseudomonadati</taxon>
        <taxon>Pseudomonadota</taxon>
        <taxon>Betaproteobacteria</taxon>
        <taxon>Burkholderiales</taxon>
        <taxon>Alcaligenaceae</taxon>
        <taxon>Achromobacter</taxon>
    </lineage>
</organism>
<dbReference type="Gene3D" id="1.20.58.340">
    <property type="entry name" value="Magnesium transport protein CorA, transmembrane region"/>
    <property type="match status" value="2"/>
</dbReference>
<dbReference type="Proteomes" id="UP000239990">
    <property type="component" value="Unassembled WGS sequence"/>
</dbReference>
<dbReference type="Gene3D" id="3.30.460.20">
    <property type="entry name" value="CorA soluble domain-like"/>
    <property type="match status" value="1"/>
</dbReference>
<name>A0A2S5GPZ1_9BURK</name>
<evidence type="ECO:0000313" key="14">
    <source>
        <dbReference type="EMBL" id="PPA74955.1"/>
    </source>
</evidence>
<evidence type="ECO:0000313" key="15">
    <source>
        <dbReference type="Proteomes" id="UP000239990"/>
    </source>
</evidence>
<dbReference type="CDD" id="cd12830">
    <property type="entry name" value="MtCorA-like"/>
    <property type="match status" value="1"/>
</dbReference>
<dbReference type="InterPro" id="IPR045863">
    <property type="entry name" value="CorA_TM1_TM2"/>
</dbReference>
<dbReference type="FunFam" id="1.20.58.340:FF:000004">
    <property type="entry name" value="Magnesium transport protein CorA"/>
    <property type="match status" value="1"/>
</dbReference>
<comment type="subcellular location">
    <subcellularLocation>
        <location evidence="1">Cell membrane</location>
        <topology evidence="1">Multi-pass membrane protein</topology>
    </subcellularLocation>
</comment>
<dbReference type="SUPFAM" id="SSF143865">
    <property type="entry name" value="CorA soluble domain-like"/>
    <property type="match status" value="1"/>
</dbReference>
<keyword evidence="6" id="KW-0460">Magnesium</keyword>
<dbReference type="InterPro" id="IPR002523">
    <property type="entry name" value="MgTranspt_CorA/ZnTranspt_ZntB"/>
</dbReference>
<feature type="transmembrane region" description="Helical" evidence="13">
    <location>
        <begin position="305"/>
        <end position="324"/>
    </location>
</feature>
<evidence type="ECO:0000256" key="11">
    <source>
        <dbReference type="ARBA" id="ARBA00045497"/>
    </source>
</evidence>
<evidence type="ECO:0000256" key="4">
    <source>
        <dbReference type="ARBA" id="ARBA00022475"/>
    </source>
</evidence>
<evidence type="ECO:0000256" key="3">
    <source>
        <dbReference type="ARBA" id="ARBA00022448"/>
    </source>
</evidence>
<evidence type="ECO:0000256" key="9">
    <source>
        <dbReference type="ARBA" id="ARBA00023136"/>
    </source>
</evidence>
<dbReference type="GO" id="GO:0015095">
    <property type="term" value="F:magnesium ion transmembrane transporter activity"/>
    <property type="evidence" value="ECO:0007669"/>
    <property type="project" value="TreeGrafter"/>
</dbReference>
<dbReference type="GO" id="GO:0000287">
    <property type="term" value="F:magnesium ion binding"/>
    <property type="evidence" value="ECO:0007669"/>
    <property type="project" value="TreeGrafter"/>
</dbReference>
<dbReference type="OrthoDB" id="9803416at2"/>
<keyword evidence="3" id="KW-0813">Transport</keyword>
<dbReference type="PANTHER" id="PTHR46494">
    <property type="entry name" value="CORA FAMILY METAL ION TRANSPORTER (EUROFUNG)"/>
    <property type="match status" value="1"/>
</dbReference>
<keyword evidence="5 13" id="KW-0812">Transmembrane</keyword>
<evidence type="ECO:0000256" key="10">
    <source>
        <dbReference type="ARBA" id="ARBA00034269"/>
    </source>
</evidence>
<proteinExistence type="inferred from homology"/>